<organism evidence="2 3">
    <name type="scientific">Sphingobacterium puteale</name>
    <dbReference type="NCBI Taxonomy" id="2420510"/>
    <lineage>
        <taxon>Bacteria</taxon>
        <taxon>Pseudomonadati</taxon>
        <taxon>Bacteroidota</taxon>
        <taxon>Sphingobacteriia</taxon>
        <taxon>Sphingobacteriales</taxon>
        <taxon>Sphingobacteriaceae</taxon>
        <taxon>Sphingobacterium</taxon>
    </lineage>
</organism>
<gene>
    <name evidence="2" type="ORF">D7322_13575</name>
</gene>
<keyword evidence="3" id="KW-1185">Reference proteome</keyword>
<sequence length="61" mass="6990">MNDINLSHDAKTEDESRYQGRHTKSGNAFLHRKLPSAGETKRVVKKESFGKPNSKYDHYIA</sequence>
<protein>
    <submittedName>
        <fullName evidence="2">Uncharacterized protein</fullName>
    </submittedName>
</protein>
<reference evidence="2 3" key="1">
    <citation type="submission" date="2018-10" db="EMBL/GenBank/DDBJ databases">
        <title>Sphingobacterium sp. M05W1-28.</title>
        <authorList>
            <person name="Cai H."/>
        </authorList>
    </citation>
    <scope>NUCLEOTIDE SEQUENCE [LARGE SCALE GENOMIC DNA]</scope>
    <source>
        <strain evidence="2 3">M05W1-28</strain>
    </source>
</reference>
<evidence type="ECO:0000256" key="1">
    <source>
        <dbReference type="SAM" id="MobiDB-lite"/>
    </source>
</evidence>
<dbReference type="EMBL" id="RBWS01000009">
    <property type="protein sequence ID" value="RKO71179.1"/>
    <property type="molecule type" value="Genomic_DNA"/>
</dbReference>
<comment type="caution">
    <text evidence="2">The sequence shown here is derived from an EMBL/GenBank/DDBJ whole genome shotgun (WGS) entry which is preliminary data.</text>
</comment>
<feature type="compositionally biased region" description="Basic and acidic residues" evidence="1">
    <location>
        <begin position="1"/>
        <end position="18"/>
    </location>
</feature>
<feature type="compositionally biased region" description="Basic residues" evidence="1">
    <location>
        <begin position="19"/>
        <end position="34"/>
    </location>
</feature>
<feature type="region of interest" description="Disordered" evidence="1">
    <location>
        <begin position="1"/>
        <end position="61"/>
    </location>
</feature>
<dbReference type="Proteomes" id="UP000282423">
    <property type="component" value="Unassembled WGS sequence"/>
</dbReference>
<evidence type="ECO:0000313" key="3">
    <source>
        <dbReference type="Proteomes" id="UP000282423"/>
    </source>
</evidence>
<feature type="compositionally biased region" description="Basic and acidic residues" evidence="1">
    <location>
        <begin position="39"/>
        <end position="61"/>
    </location>
</feature>
<dbReference type="AlphaFoldDB" id="A0A420VYE3"/>
<name>A0A420VYE3_9SPHI</name>
<evidence type="ECO:0000313" key="2">
    <source>
        <dbReference type="EMBL" id="RKO71179.1"/>
    </source>
</evidence>
<accession>A0A420VYE3</accession>
<proteinExistence type="predicted"/>